<accession>A0A2P4QTG6</accession>
<reference evidence="1 2" key="2">
    <citation type="journal article" date="2018" name="New Phytol.">
        <title>High intraspecific genome diversity in the model arbuscular mycorrhizal symbiont Rhizophagus irregularis.</title>
        <authorList>
            <person name="Chen E.C.H."/>
            <person name="Morin E."/>
            <person name="Beaudet D."/>
            <person name="Noel J."/>
            <person name="Yildirir G."/>
            <person name="Ndikumana S."/>
            <person name="Charron P."/>
            <person name="St-Onge C."/>
            <person name="Giorgi J."/>
            <person name="Kruger M."/>
            <person name="Marton T."/>
            <person name="Ropars J."/>
            <person name="Grigoriev I.V."/>
            <person name="Hainaut M."/>
            <person name="Henrissat B."/>
            <person name="Roux C."/>
            <person name="Martin F."/>
            <person name="Corradi N."/>
        </authorList>
    </citation>
    <scope>NUCLEOTIDE SEQUENCE [LARGE SCALE GENOMIC DNA]</scope>
    <source>
        <strain evidence="1 2">DAOM 197198</strain>
    </source>
</reference>
<protein>
    <submittedName>
        <fullName evidence="1">Uncharacterized protein</fullName>
    </submittedName>
</protein>
<dbReference type="Proteomes" id="UP000018888">
    <property type="component" value="Unassembled WGS sequence"/>
</dbReference>
<sequence length="58" mass="6887">MDKEFERFHQIKLMPNRYILDKGTKMVLLLAWNMDRISSTFYQHTARCTLPNGINKGN</sequence>
<reference evidence="1 2" key="1">
    <citation type="journal article" date="2013" name="Proc. Natl. Acad. Sci. U.S.A.">
        <title>Genome of an arbuscular mycorrhizal fungus provides insight into the oldest plant symbiosis.</title>
        <authorList>
            <person name="Tisserant E."/>
            <person name="Malbreil M."/>
            <person name="Kuo A."/>
            <person name="Kohler A."/>
            <person name="Symeonidi A."/>
            <person name="Balestrini R."/>
            <person name="Charron P."/>
            <person name="Duensing N."/>
            <person name="Frei Dit Frey N."/>
            <person name="Gianinazzi-Pearson V."/>
            <person name="Gilbert L.B."/>
            <person name="Handa Y."/>
            <person name="Herr J.R."/>
            <person name="Hijri M."/>
            <person name="Koul R."/>
            <person name="Kawaguchi M."/>
            <person name="Krajinski F."/>
            <person name="Lammers P.J."/>
            <person name="Masclaux F.G."/>
            <person name="Murat C."/>
            <person name="Morin E."/>
            <person name="Ndikumana S."/>
            <person name="Pagni M."/>
            <person name="Petitpierre D."/>
            <person name="Requena N."/>
            <person name="Rosikiewicz P."/>
            <person name="Riley R."/>
            <person name="Saito K."/>
            <person name="San Clemente H."/>
            <person name="Shapiro H."/>
            <person name="van Tuinen D."/>
            <person name="Becard G."/>
            <person name="Bonfante P."/>
            <person name="Paszkowski U."/>
            <person name="Shachar-Hill Y.Y."/>
            <person name="Tuskan G.A."/>
            <person name="Young P.W."/>
            <person name="Sanders I.R."/>
            <person name="Henrissat B."/>
            <person name="Rensing S.A."/>
            <person name="Grigoriev I.V."/>
            <person name="Corradi N."/>
            <person name="Roux C."/>
            <person name="Martin F."/>
        </authorList>
    </citation>
    <scope>NUCLEOTIDE SEQUENCE [LARGE SCALE GENOMIC DNA]</scope>
    <source>
        <strain evidence="1 2">DAOM 197198</strain>
    </source>
</reference>
<name>A0A2P4QTG6_RHIID</name>
<gene>
    <name evidence="1" type="ORF">GLOIN_2v1511697</name>
</gene>
<organism evidence="1 2">
    <name type="scientific">Rhizophagus irregularis (strain DAOM 181602 / DAOM 197198 / MUCL 43194)</name>
    <name type="common">Arbuscular mycorrhizal fungus</name>
    <name type="synonym">Glomus intraradices</name>
    <dbReference type="NCBI Taxonomy" id="747089"/>
    <lineage>
        <taxon>Eukaryota</taxon>
        <taxon>Fungi</taxon>
        <taxon>Fungi incertae sedis</taxon>
        <taxon>Mucoromycota</taxon>
        <taxon>Glomeromycotina</taxon>
        <taxon>Glomeromycetes</taxon>
        <taxon>Glomerales</taxon>
        <taxon>Glomeraceae</taxon>
        <taxon>Rhizophagus</taxon>
    </lineage>
</organism>
<proteinExistence type="predicted"/>
<keyword evidence="2" id="KW-1185">Reference proteome</keyword>
<dbReference type="EMBL" id="AUPC02000014">
    <property type="protein sequence ID" value="POG80937.1"/>
    <property type="molecule type" value="Genomic_DNA"/>
</dbReference>
<feature type="non-terminal residue" evidence="1">
    <location>
        <position position="58"/>
    </location>
</feature>
<evidence type="ECO:0000313" key="2">
    <source>
        <dbReference type="Proteomes" id="UP000018888"/>
    </source>
</evidence>
<evidence type="ECO:0000313" key="1">
    <source>
        <dbReference type="EMBL" id="POG80937.1"/>
    </source>
</evidence>
<dbReference type="AlphaFoldDB" id="A0A2P4QTG6"/>
<comment type="caution">
    <text evidence="1">The sequence shown here is derived from an EMBL/GenBank/DDBJ whole genome shotgun (WGS) entry which is preliminary data.</text>
</comment>